<name>A0A552U9A5_9SPHN</name>
<gene>
    <name evidence="4" type="ORF">FMM06_14110</name>
</gene>
<dbReference type="Proteomes" id="UP000317894">
    <property type="component" value="Unassembled WGS sequence"/>
</dbReference>
<dbReference type="GO" id="GO:0003723">
    <property type="term" value="F:RNA binding"/>
    <property type="evidence" value="ECO:0007669"/>
    <property type="project" value="UniProtKB-KW"/>
</dbReference>
<accession>A0A552U9A5</accession>
<dbReference type="InterPro" id="IPR019307">
    <property type="entry name" value="RNA-bd_AU-1/RNase_E/G"/>
</dbReference>
<keyword evidence="5" id="KW-1185">Reference proteome</keyword>
<dbReference type="Pfam" id="PF10150">
    <property type="entry name" value="RNase_E_G"/>
    <property type="match status" value="1"/>
</dbReference>
<organism evidence="4 5">
    <name type="scientific">Glacieibacterium frigidum</name>
    <dbReference type="NCBI Taxonomy" id="2593303"/>
    <lineage>
        <taxon>Bacteria</taxon>
        <taxon>Pseudomonadati</taxon>
        <taxon>Pseudomonadota</taxon>
        <taxon>Alphaproteobacteria</taxon>
        <taxon>Sphingomonadales</taxon>
        <taxon>Sphingosinicellaceae</taxon>
        <taxon>Glacieibacterium</taxon>
    </lineage>
</organism>
<keyword evidence="1" id="KW-0378">Hydrolase</keyword>
<evidence type="ECO:0000313" key="4">
    <source>
        <dbReference type="EMBL" id="TRW14807.1"/>
    </source>
</evidence>
<evidence type="ECO:0000256" key="1">
    <source>
        <dbReference type="ARBA" id="ARBA00022801"/>
    </source>
</evidence>
<evidence type="ECO:0000313" key="5">
    <source>
        <dbReference type="Proteomes" id="UP000317894"/>
    </source>
</evidence>
<keyword evidence="2" id="KW-0694">RNA-binding</keyword>
<dbReference type="GO" id="GO:0016787">
    <property type="term" value="F:hydrolase activity"/>
    <property type="evidence" value="ECO:0007669"/>
    <property type="project" value="UniProtKB-KW"/>
</dbReference>
<protein>
    <submittedName>
        <fullName evidence="4">Ribonuclease</fullName>
    </submittedName>
</protein>
<dbReference type="EMBL" id="VJWA01000002">
    <property type="protein sequence ID" value="TRW14807.1"/>
    <property type="molecule type" value="Genomic_DNA"/>
</dbReference>
<dbReference type="RefSeq" id="WP_144334977.1">
    <property type="nucleotide sequence ID" value="NZ_VJWA01000002.1"/>
</dbReference>
<comment type="caution">
    <text evidence="4">The sequence shown here is derived from an EMBL/GenBank/DDBJ whole genome shotgun (WGS) entry which is preliminary data.</text>
</comment>
<evidence type="ECO:0000259" key="3">
    <source>
        <dbReference type="Pfam" id="PF10150"/>
    </source>
</evidence>
<dbReference type="AlphaFoldDB" id="A0A552U9A5"/>
<evidence type="ECO:0000256" key="2">
    <source>
        <dbReference type="ARBA" id="ARBA00022884"/>
    </source>
</evidence>
<reference evidence="4 5" key="1">
    <citation type="submission" date="2019-07" db="EMBL/GenBank/DDBJ databases">
        <title>Novel species isolated from glacier.</title>
        <authorList>
            <person name="Liu Q."/>
            <person name="Xin Y.-H."/>
        </authorList>
    </citation>
    <scope>NUCLEOTIDE SEQUENCE [LARGE SCALE GENOMIC DNA]</scope>
    <source>
        <strain evidence="4 5">LB1R16</strain>
    </source>
</reference>
<sequence length="334" mass="34470">MSEALIDHGIGETRAVVIEDGEIVEAHVERDDDGLRAGDVWAARLVTILVPGRRGIVECGGHEALLEPLPSALTSGGLVRVEVVREALPEAGRAKLAKVRAVPGALHGPGRIAHGPDLAERLSAAGHKVRDVTHSLDDPLEPAGWGEVAEAAASGHVAFAGGLLTISPTPAMTVIDVDGAGEARALAEAAAVAAAQAIRCFDLAGSIGIDFPTLGDKAARTALGELLDAALAAPFERTAVNGFGFVQIVRPRLRASLVERLRLDAVPTAALTLLRHAVRTPGAGTRELAAAPSVVAWLEARPHLVDDLRTRSGRAVRLRADPGLAISGGHVAAL</sequence>
<dbReference type="OrthoDB" id="7403919at2"/>
<feature type="domain" description="RNA-binding protein AU-1/Ribonuclease E/G" evidence="3">
    <location>
        <begin position="160"/>
        <end position="252"/>
    </location>
</feature>
<proteinExistence type="predicted"/>